<reference evidence="1" key="1">
    <citation type="submission" date="2022-08" db="UniProtKB">
        <authorList>
            <consortium name="EnsemblMetazoa"/>
        </authorList>
    </citation>
    <scope>IDENTIFICATION</scope>
    <source>
        <strain evidence="1">Dongola</strain>
    </source>
</reference>
<evidence type="ECO:0000313" key="1">
    <source>
        <dbReference type="EnsemblMetazoa" id="AARA014333-PA"/>
    </source>
</evidence>
<keyword evidence="2" id="KW-1185">Reference proteome</keyword>
<dbReference type="AlphaFoldDB" id="A0A182IFS5"/>
<proteinExistence type="predicted"/>
<sequence>MPNSQCVWTLNLSFNIFNCGVCIAPVIMRISLLYVHRRRSAIPWQLIKHL</sequence>
<organism evidence="1 2">
    <name type="scientific">Anopheles arabiensis</name>
    <name type="common">Mosquito</name>
    <dbReference type="NCBI Taxonomy" id="7173"/>
    <lineage>
        <taxon>Eukaryota</taxon>
        <taxon>Metazoa</taxon>
        <taxon>Ecdysozoa</taxon>
        <taxon>Arthropoda</taxon>
        <taxon>Hexapoda</taxon>
        <taxon>Insecta</taxon>
        <taxon>Pterygota</taxon>
        <taxon>Neoptera</taxon>
        <taxon>Endopterygota</taxon>
        <taxon>Diptera</taxon>
        <taxon>Nematocera</taxon>
        <taxon>Culicoidea</taxon>
        <taxon>Culicidae</taxon>
        <taxon>Anophelinae</taxon>
        <taxon>Anopheles</taxon>
    </lineage>
</organism>
<accession>A0A182IFS5</accession>
<dbReference type="Proteomes" id="UP000075840">
    <property type="component" value="Unassembled WGS sequence"/>
</dbReference>
<dbReference type="VEuPathDB" id="VectorBase:AARA014333"/>
<name>A0A182IFS5_ANOAR</name>
<dbReference type="EMBL" id="APCN01001603">
    <property type="status" value="NOT_ANNOTATED_CDS"/>
    <property type="molecule type" value="Genomic_DNA"/>
</dbReference>
<evidence type="ECO:0000313" key="2">
    <source>
        <dbReference type="Proteomes" id="UP000075840"/>
    </source>
</evidence>
<protein>
    <submittedName>
        <fullName evidence="1">Uncharacterized protein</fullName>
    </submittedName>
</protein>
<dbReference type="EnsemblMetazoa" id="AARA014333-RA">
    <property type="protein sequence ID" value="AARA014333-PA"/>
    <property type="gene ID" value="AARA014333"/>
</dbReference>